<comment type="caution">
    <text evidence="1">The sequence shown here is derived from an EMBL/GenBank/DDBJ whole genome shotgun (WGS) entry which is preliminary data.</text>
</comment>
<gene>
    <name evidence="1" type="ORF">S01H1_31034</name>
</gene>
<accession>X0T2Y3</accession>
<protein>
    <submittedName>
        <fullName evidence="1">Uncharacterized protein</fullName>
    </submittedName>
</protein>
<organism evidence="1">
    <name type="scientific">marine sediment metagenome</name>
    <dbReference type="NCBI Taxonomy" id="412755"/>
    <lineage>
        <taxon>unclassified sequences</taxon>
        <taxon>metagenomes</taxon>
        <taxon>ecological metagenomes</taxon>
    </lineage>
</organism>
<reference evidence="1" key="1">
    <citation type="journal article" date="2014" name="Front. Microbiol.">
        <title>High frequency of phylogenetically diverse reductive dehalogenase-homologous genes in deep subseafloor sedimentary metagenomes.</title>
        <authorList>
            <person name="Kawai M."/>
            <person name="Futagami T."/>
            <person name="Toyoda A."/>
            <person name="Takaki Y."/>
            <person name="Nishi S."/>
            <person name="Hori S."/>
            <person name="Arai W."/>
            <person name="Tsubouchi T."/>
            <person name="Morono Y."/>
            <person name="Uchiyama I."/>
            <person name="Ito T."/>
            <person name="Fujiyama A."/>
            <person name="Inagaki F."/>
            <person name="Takami H."/>
        </authorList>
    </citation>
    <scope>NUCLEOTIDE SEQUENCE</scope>
    <source>
        <strain evidence="1">Expedition CK06-06</strain>
    </source>
</reference>
<sequence>MAVISKAQLYGDLLPKLNESFGLDAPKHYILNSDYSVSVTEDSTEAWKDWSNETRRIALDKISGKGFVSTIWLVMSHSISDVDPLLFETLVKSEDEVTLNHMDRYSTYEQAWNGHKALVDRLMKWDGKGDF</sequence>
<proteinExistence type="predicted"/>
<evidence type="ECO:0000313" key="1">
    <source>
        <dbReference type="EMBL" id="GAF87589.1"/>
    </source>
</evidence>
<name>X0T2Y3_9ZZZZ</name>
<dbReference type="EMBL" id="BARS01019126">
    <property type="protein sequence ID" value="GAF87589.1"/>
    <property type="molecule type" value="Genomic_DNA"/>
</dbReference>
<dbReference type="AlphaFoldDB" id="X0T2Y3"/>